<dbReference type="AlphaFoldDB" id="A0A1V0N6C9"/>
<reference evidence="2 3" key="1">
    <citation type="submission" date="2011-10" db="EMBL/GenBank/DDBJ databases">
        <title>Metabolic and evolutionary patterns in the extreme acidophile Ferroplasma acidiphilum.</title>
        <authorList>
            <person name="Golyshina O.V."/>
            <person name="Kozyavkin S.A."/>
            <person name="Tatusov R.L."/>
            <person name="Slesarev A.I."/>
            <person name="Golyshin P.N."/>
        </authorList>
    </citation>
    <scope>NUCLEOTIDE SEQUENCE [LARGE SCALE GENOMIC DNA]</scope>
    <source>
        <strain evidence="3">Y</strain>
    </source>
</reference>
<dbReference type="Pfam" id="PF07992">
    <property type="entry name" value="Pyr_redox_2"/>
    <property type="match status" value="1"/>
</dbReference>
<gene>
    <name evidence="2" type="ORF">FAD_1840</name>
</gene>
<dbReference type="EMBL" id="CP015363">
    <property type="protein sequence ID" value="ARD85677.1"/>
    <property type="molecule type" value="Genomic_DNA"/>
</dbReference>
<protein>
    <submittedName>
        <fullName evidence="2">Sulfide-quinone oxidoreductase</fullName>
    </submittedName>
</protein>
<accession>A0A1V0N6C9</accession>
<dbReference type="GeneID" id="31677330"/>
<keyword evidence="3" id="KW-1185">Reference proteome</keyword>
<dbReference type="PANTHER" id="PTHR43755:SF1">
    <property type="entry name" value="FAD-DEPENDENT PYRIDINE NUCLEOTIDE-DISULPHIDE OXIDOREDUCTASE"/>
    <property type="match status" value="1"/>
</dbReference>
<dbReference type="GO" id="GO:0016491">
    <property type="term" value="F:oxidoreductase activity"/>
    <property type="evidence" value="ECO:0007669"/>
    <property type="project" value="InterPro"/>
</dbReference>
<feature type="domain" description="FAD/NAD(P)-binding" evidence="1">
    <location>
        <begin position="3"/>
        <end position="311"/>
    </location>
</feature>
<dbReference type="Proteomes" id="UP000192050">
    <property type="component" value="Chromosome"/>
</dbReference>
<proteinExistence type="predicted"/>
<dbReference type="Gene3D" id="3.50.50.60">
    <property type="entry name" value="FAD/NAD(P)-binding domain"/>
    <property type="match status" value="2"/>
</dbReference>
<dbReference type="InterPro" id="IPR036188">
    <property type="entry name" value="FAD/NAD-bd_sf"/>
</dbReference>
<dbReference type="InterPro" id="IPR052541">
    <property type="entry name" value="SQRD"/>
</dbReference>
<dbReference type="RefSeq" id="WP_081143118.1">
    <property type="nucleotide sequence ID" value="NZ_CP015363.1"/>
</dbReference>
<dbReference type="InterPro" id="IPR023753">
    <property type="entry name" value="FAD/NAD-binding_dom"/>
</dbReference>
<organism evidence="2 3">
    <name type="scientific">Ferroplasma acidiphilum</name>
    <dbReference type="NCBI Taxonomy" id="74969"/>
    <lineage>
        <taxon>Archaea</taxon>
        <taxon>Methanobacteriati</taxon>
        <taxon>Thermoplasmatota</taxon>
        <taxon>Thermoplasmata</taxon>
        <taxon>Thermoplasmatales</taxon>
        <taxon>Ferroplasmaceae</taxon>
        <taxon>Ferroplasma</taxon>
    </lineage>
</organism>
<dbReference type="KEGG" id="fai:FAD_1840"/>
<evidence type="ECO:0000259" key="1">
    <source>
        <dbReference type="Pfam" id="PF07992"/>
    </source>
</evidence>
<dbReference type="STRING" id="74969.FAD_1840"/>
<dbReference type="OrthoDB" id="38899at2157"/>
<dbReference type="SUPFAM" id="SSF51905">
    <property type="entry name" value="FAD/NAD(P)-binding domain"/>
    <property type="match status" value="2"/>
</dbReference>
<name>A0A1V0N6C9_9ARCH</name>
<sequence>MTKLLVLGGRFAGLTAAYTAKRLLGDKVDVTLINNTPYAAFRPGMPHVSIGVFKAEDLEVDLATALPAKGIRFVLGTVNAIDAKKNKVEYSAPDGKKENITYDYLVVAFGAKLGVEHLNGWDDYGSSVCEPDFATALHEKLEKFEGGNIAIGSGVFYQGTLKPRGKYPENWASVADSACEGPIFEMSLMIPAYLKKRGIMDKTHITIFSPGEEILTDIAKESRGVVKSLFAQAGFDTVWNFKLKELKKGEIVSEDGKTIKADIAIVLPPYEANDAVKNSTPDLFDDGGFVVTDEHMRSVKYPNVYSCGDSNQITVPKLGFLAVMTSRIAMQDLANRLGVPTKVDTYTPEVVCIADNPLEGFAIAVNDTTFYGGDEKIAQPSATNHIKKELFTKYFMWTNGDMALDKYLASW</sequence>
<dbReference type="PANTHER" id="PTHR43755">
    <property type="match status" value="1"/>
</dbReference>
<evidence type="ECO:0000313" key="2">
    <source>
        <dbReference type="EMBL" id="ARD85677.1"/>
    </source>
</evidence>
<evidence type="ECO:0000313" key="3">
    <source>
        <dbReference type="Proteomes" id="UP000192050"/>
    </source>
</evidence>